<organism evidence="2">
    <name type="scientific">Pongo abelii</name>
    <name type="common">Sumatran orangutan</name>
    <name type="synonym">Pongo pygmaeus abelii</name>
    <dbReference type="NCBI Taxonomy" id="9601"/>
    <lineage>
        <taxon>Eukaryota</taxon>
        <taxon>Metazoa</taxon>
        <taxon>Chordata</taxon>
        <taxon>Craniata</taxon>
        <taxon>Vertebrata</taxon>
        <taxon>Euteleostomi</taxon>
        <taxon>Mammalia</taxon>
        <taxon>Eutheria</taxon>
        <taxon>Euarchontoglires</taxon>
        <taxon>Primates</taxon>
        <taxon>Haplorrhini</taxon>
        <taxon>Catarrhini</taxon>
        <taxon>Hominidae</taxon>
        <taxon>Pongo</taxon>
    </lineage>
</organism>
<evidence type="ECO:0000256" key="1">
    <source>
        <dbReference type="SAM" id="SignalP"/>
    </source>
</evidence>
<keyword evidence="1" id="KW-0732">Signal</keyword>
<comment type="caution">
    <text evidence="2">The sequence shown here is derived from an EMBL/GenBank/DDBJ whole genome shotgun (WGS) entry which is preliminary data.</text>
</comment>
<feature type="signal peptide" evidence="1">
    <location>
        <begin position="1"/>
        <end position="23"/>
    </location>
</feature>
<accession>A0A2J8VB05</accession>
<name>A0A2J8VB05_PONAB</name>
<reference evidence="2" key="1">
    <citation type="submission" date="2017-12" db="EMBL/GenBank/DDBJ databases">
        <title>High-resolution comparative analysis of great ape genomes.</title>
        <authorList>
            <person name="Pollen A."/>
            <person name="Hastie A."/>
            <person name="Hormozdiari F."/>
            <person name="Dougherty M."/>
            <person name="Liu R."/>
            <person name="Chaisson M."/>
            <person name="Hoppe E."/>
            <person name="Hill C."/>
            <person name="Pang A."/>
            <person name="Hillier L."/>
            <person name="Baker C."/>
            <person name="Armstrong J."/>
            <person name="Shendure J."/>
            <person name="Paten B."/>
            <person name="Wilson R."/>
            <person name="Chao H."/>
            <person name="Schneider V."/>
            <person name="Ventura M."/>
            <person name="Kronenberg Z."/>
            <person name="Murali S."/>
            <person name="Gordon D."/>
            <person name="Cantsilieris S."/>
            <person name="Munson K."/>
            <person name="Nelson B."/>
            <person name="Raja A."/>
            <person name="Underwood J."/>
            <person name="Diekhans M."/>
            <person name="Fiddes I."/>
            <person name="Haussler D."/>
            <person name="Eichler E."/>
        </authorList>
    </citation>
    <scope>NUCLEOTIDE SEQUENCE [LARGE SCALE GENOMIC DNA]</scope>
    <source>
        <strain evidence="2">Susie</strain>
    </source>
</reference>
<evidence type="ECO:0000313" key="2">
    <source>
        <dbReference type="EMBL" id="PNJ54694.1"/>
    </source>
</evidence>
<sequence>MTTLVPATLSFLLLWTLPGQVLLSRQVAGGQKQQQHLASVDNLW</sequence>
<dbReference type="EMBL" id="NDHI03003425">
    <property type="protein sequence ID" value="PNJ54694.1"/>
    <property type="molecule type" value="Genomic_DNA"/>
</dbReference>
<dbReference type="AlphaFoldDB" id="A0A2J8VB05"/>
<feature type="chain" id="PRO_5014456388" evidence="1">
    <location>
        <begin position="24"/>
        <end position="44"/>
    </location>
</feature>
<protein>
    <submittedName>
        <fullName evidence="2">GLRA4 isoform 1</fullName>
    </submittedName>
</protein>
<proteinExistence type="predicted"/>
<gene>
    <name evidence="2" type="ORF">CR201_G0020505</name>
</gene>